<evidence type="ECO:0000313" key="1">
    <source>
        <dbReference type="EMBL" id="GFX93771.1"/>
    </source>
</evidence>
<dbReference type="PANTHER" id="PTHR47326">
    <property type="entry name" value="TRANSPOSABLE ELEMENT TC3 TRANSPOSASE-LIKE PROTEIN"/>
    <property type="match status" value="1"/>
</dbReference>
<reference evidence="1" key="1">
    <citation type="submission" date="2020-08" db="EMBL/GenBank/DDBJ databases">
        <title>Multicomponent nature underlies the extraordinary mechanical properties of spider dragline silk.</title>
        <authorList>
            <person name="Kono N."/>
            <person name="Nakamura H."/>
            <person name="Mori M."/>
            <person name="Yoshida Y."/>
            <person name="Ohtoshi R."/>
            <person name="Malay A.D."/>
            <person name="Moran D.A.P."/>
            <person name="Tomita M."/>
            <person name="Numata K."/>
            <person name="Arakawa K."/>
        </authorList>
    </citation>
    <scope>NUCLEOTIDE SEQUENCE</scope>
</reference>
<dbReference type="GO" id="GO:0003676">
    <property type="term" value="F:nucleic acid binding"/>
    <property type="evidence" value="ECO:0007669"/>
    <property type="project" value="InterPro"/>
</dbReference>
<dbReference type="PANTHER" id="PTHR47326:SF1">
    <property type="entry name" value="HTH PSQ-TYPE DOMAIN-CONTAINING PROTEIN"/>
    <property type="match status" value="1"/>
</dbReference>
<dbReference type="Proteomes" id="UP000887159">
    <property type="component" value="Unassembled WGS sequence"/>
</dbReference>
<proteinExistence type="predicted"/>
<dbReference type="EMBL" id="BMAU01021175">
    <property type="protein sequence ID" value="GFX93771.1"/>
    <property type="molecule type" value="Genomic_DNA"/>
</dbReference>
<dbReference type="InterPro" id="IPR036397">
    <property type="entry name" value="RNaseH_sf"/>
</dbReference>
<sequence length="344" mass="38204">MLCPGQGLVLPTFTVDRVAAHSRFLLISLPNKEMSIKSPFAIHKAILGIGGEPKSIKRLRSGDLLIETKSDLQTKSFLLAKTFLNSAVTIAVLSRNASIVHSLIPLTQNSVLNGKLKKKFKPLKPIRNISYLEARKLIAPQLSQTYARVAKSSTATSTTQNDENITQIKCPPLQLLQPLLSVPQPNKYPSVSTLSPTTQADLLPSTSSIAATVSEPPHLIPVSDTLLSTTSIEVLVGITFQDGDRFNSCQVIYSQFGLAIHQNDHQARRRFVEWAQNEIAIVPDFHKRILFSDEAHFWLNGYVNKQNCRIWSEANPQVYVETPLHPEKLTVWCALWAGGILQKR</sequence>
<comment type="caution">
    <text evidence="1">The sequence shown here is derived from an EMBL/GenBank/DDBJ whole genome shotgun (WGS) entry which is preliminary data.</text>
</comment>
<organism evidence="1 2">
    <name type="scientific">Trichonephila clavipes</name>
    <name type="common">Golden silk orbweaver</name>
    <name type="synonym">Nephila clavipes</name>
    <dbReference type="NCBI Taxonomy" id="2585209"/>
    <lineage>
        <taxon>Eukaryota</taxon>
        <taxon>Metazoa</taxon>
        <taxon>Ecdysozoa</taxon>
        <taxon>Arthropoda</taxon>
        <taxon>Chelicerata</taxon>
        <taxon>Arachnida</taxon>
        <taxon>Araneae</taxon>
        <taxon>Araneomorphae</taxon>
        <taxon>Entelegynae</taxon>
        <taxon>Araneoidea</taxon>
        <taxon>Nephilidae</taxon>
        <taxon>Trichonephila</taxon>
    </lineage>
</organism>
<gene>
    <name evidence="1" type="primary">NCL1_42224</name>
    <name evidence="1" type="ORF">TNCV_1589471</name>
</gene>
<keyword evidence="2" id="KW-1185">Reference proteome</keyword>
<dbReference type="AlphaFoldDB" id="A0A8X6RLJ1"/>
<evidence type="ECO:0000313" key="2">
    <source>
        <dbReference type="Proteomes" id="UP000887159"/>
    </source>
</evidence>
<accession>A0A8X6RLJ1</accession>
<protein>
    <submittedName>
        <fullName evidence="1">Uncharacterized protein</fullName>
    </submittedName>
</protein>
<name>A0A8X6RLJ1_TRICX</name>
<dbReference type="Gene3D" id="3.30.420.10">
    <property type="entry name" value="Ribonuclease H-like superfamily/Ribonuclease H"/>
    <property type="match status" value="1"/>
</dbReference>